<sequence>MQSNISLDKLKIGEKAYILEYLSTEIPAKFFELGFIPGTEIEVKYKAPFNGPIGIRIVHNNALIAIRKSEAEVILIDTI</sequence>
<evidence type="ECO:0000313" key="3">
    <source>
        <dbReference type="EMBL" id="MBP3942732.1"/>
    </source>
</evidence>
<dbReference type="InterPro" id="IPR008988">
    <property type="entry name" value="Transcriptional_repressor_C"/>
</dbReference>
<dbReference type="AlphaFoldDB" id="A0A8T4H6P7"/>
<evidence type="ECO:0000313" key="4">
    <source>
        <dbReference type="Proteomes" id="UP000679691"/>
    </source>
</evidence>
<reference evidence="3" key="1">
    <citation type="submission" date="2021-03" db="EMBL/GenBank/DDBJ databases">
        <authorList>
            <person name="Lu T."/>
            <person name="Wang Q."/>
            <person name="Han X."/>
        </authorList>
    </citation>
    <scope>NUCLEOTIDE SEQUENCE</scope>
    <source>
        <strain evidence="3">WQ 2009</strain>
    </source>
</reference>
<dbReference type="Pfam" id="PF04023">
    <property type="entry name" value="FeoA"/>
    <property type="match status" value="1"/>
</dbReference>
<comment type="caution">
    <text evidence="3">The sequence shown here is derived from an EMBL/GenBank/DDBJ whole genome shotgun (WGS) entry which is preliminary data.</text>
</comment>
<evidence type="ECO:0000259" key="2">
    <source>
        <dbReference type="SMART" id="SM00899"/>
    </source>
</evidence>
<dbReference type="SUPFAM" id="SSF50037">
    <property type="entry name" value="C-terminal domain of transcriptional repressors"/>
    <property type="match status" value="1"/>
</dbReference>
<dbReference type="PANTHER" id="PTHR42954">
    <property type="entry name" value="FE(2+) TRANSPORT PROTEIN A"/>
    <property type="match status" value="1"/>
</dbReference>
<protein>
    <submittedName>
        <fullName evidence="3">Ferrous iron transport protein A</fullName>
    </submittedName>
</protein>
<keyword evidence="1" id="KW-0408">Iron</keyword>
<proteinExistence type="predicted"/>
<dbReference type="InterPro" id="IPR052713">
    <property type="entry name" value="FeoA"/>
</dbReference>
<dbReference type="GO" id="GO:0046914">
    <property type="term" value="F:transition metal ion binding"/>
    <property type="evidence" value="ECO:0007669"/>
    <property type="project" value="InterPro"/>
</dbReference>
<dbReference type="InterPro" id="IPR038157">
    <property type="entry name" value="FeoA_core_dom"/>
</dbReference>
<gene>
    <name evidence="3" type="ORF">J5U18_03990</name>
</gene>
<dbReference type="EMBL" id="JAGKSB010000003">
    <property type="protein sequence ID" value="MBP3942732.1"/>
    <property type="molecule type" value="Genomic_DNA"/>
</dbReference>
<keyword evidence="4" id="KW-1185">Reference proteome</keyword>
<dbReference type="Proteomes" id="UP000679691">
    <property type="component" value="Unassembled WGS sequence"/>
</dbReference>
<evidence type="ECO:0000256" key="1">
    <source>
        <dbReference type="ARBA" id="ARBA00023004"/>
    </source>
</evidence>
<accession>A0A8T4H6P7</accession>
<dbReference type="InterPro" id="IPR007167">
    <property type="entry name" value="Fe-transptr_FeoA-like"/>
</dbReference>
<dbReference type="SMART" id="SM00899">
    <property type="entry name" value="FeoA"/>
    <property type="match status" value="1"/>
</dbReference>
<dbReference type="PANTHER" id="PTHR42954:SF2">
    <property type="entry name" value="FE(2+) TRANSPORT PROTEIN A"/>
    <property type="match status" value="1"/>
</dbReference>
<feature type="domain" description="Ferrous iron transporter FeoA-like" evidence="2">
    <location>
        <begin position="5"/>
        <end position="78"/>
    </location>
</feature>
<dbReference type="RefSeq" id="WP_353546214.1">
    <property type="nucleotide sequence ID" value="NZ_JAGKSB010000003.1"/>
</dbReference>
<organism evidence="3 4">
    <name type="scientific">Rhinopithecimicrobium faecis</name>
    <dbReference type="NCBI Taxonomy" id="2820698"/>
    <lineage>
        <taxon>Bacteria</taxon>
        <taxon>Pseudomonadati</taxon>
        <taxon>Bacteroidota</taxon>
        <taxon>Sphingobacteriia</taxon>
        <taxon>Sphingobacteriales</taxon>
        <taxon>Sphingobacteriaceae</taxon>
        <taxon>Rhinopithecimicrobium</taxon>
    </lineage>
</organism>
<dbReference type="Gene3D" id="2.30.30.90">
    <property type="match status" value="1"/>
</dbReference>
<name>A0A8T4H6P7_9SPHI</name>